<dbReference type="InterPro" id="IPR002775">
    <property type="entry name" value="DNA/RNA-bd_Alba-like"/>
</dbReference>
<dbReference type="PANTHER" id="PTHR13516">
    <property type="entry name" value="RIBONUCLEASE P SUBUNIT P25"/>
    <property type="match status" value="1"/>
</dbReference>
<organism evidence="4 5">
    <name type="scientific">Pristionchus mayeri</name>
    <dbReference type="NCBI Taxonomy" id="1317129"/>
    <lineage>
        <taxon>Eukaryota</taxon>
        <taxon>Metazoa</taxon>
        <taxon>Ecdysozoa</taxon>
        <taxon>Nematoda</taxon>
        <taxon>Chromadorea</taxon>
        <taxon>Rhabditida</taxon>
        <taxon>Rhabditina</taxon>
        <taxon>Diplogasteromorpha</taxon>
        <taxon>Diplogasteroidea</taxon>
        <taxon>Neodiplogasteridae</taxon>
        <taxon>Pristionchus</taxon>
    </lineage>
</organism>
<evidence type="ECO:0000259" key="3">
    <source>
        <dbReference type="Pfam" id="PF01918"/>
    </source>
</evidence>
<name>A0AAN4ZPB9_9BILA</name>
<feature type="domain" description="DNA/RNA-binding protein Alba-like" evidence="3">
    <location>
        <begin position="47"/>
        <end position="106"/>
    </location>
</feature>
<sequence>SIRYLLTRLAMSRSRLFQMDNYVISDTEEDEDPPLPFPPSILESAKVFNVNKNTKVHSMVESANGLLKEGHICFFRGEDEASSKVITIVEIIKRNSELILFQWNEMGLVKKIQYWNSVVEGLSRLKVVVQKPSMFILLSTRPFEMGSDNIQCTLEEGESKDERREEKKHPRKRTGDSNWTRKKGEARENQARERRELVKQLETASVT</sequence>
<proteinExistence type="inferred from homology"/>
<evidence type="ECO:0000313" key="5">
    <source>
        <dbReference type="Proteomes" id="UP001328107"/>
    </source>
</evidence>
<keyword evidence="5" id="KW-1185">Reference proteome</keyword>
<dbReference type="PANTHER" id="PTHR13516:SF4">
    <property type="entry name" value="FI09323P"/>
    <property type="match status" value="1"/>
</dbReference>
<dbReference type="InterPro" id="IPR051958">
    <property type="entry name" value="Alba-like_NAB"/>
</dbReference>
<evidence type="ECO:0000256" key="1">
    <source>
        <dbReference type="ARBA" id="ARBA00008018"/>
    </source>
</evidence>
<comment type="similarity">
    <text evidence="1">Belongs to the histone-like Alba family.</text>
</comment>
<gene>
    <name evidence="4" type="ORF">PMAYCL1PPCAC_12388</name>
</gene>
<dbReference type="GO" id="GO:0000172">
    <property type="term" value="C:ribonuclease MRP complex"/>
    <property type="evidence" value="ECO:0007669"/>
    <property type="project" value="TreeGrafter"/>
</dbReference>
<dbReference type="Pfam" id="PF01918">
    <property type="entry name" value="Alba"/>
    <property type="match status" value="1"/>
</dbReference>
<dbReference type="GO" id="GO:0001682">
    <property type="term" value="P:tRNA 5'-leader removal"/>
    <property type="evidence" value="ECO:0007669"/>
    <property type="project" value="TreeGrafter"/>
</dbReference>
<dbReference type="GO" id="GO:0003723">
    <property type="term" value="F:RNA binding"/>
    <property type="evidence" value="ECO:0007669"/>
    <property type="project" value="TreeGrafter"/>
</dbReference>
<evidence type="ECO:0000256" key="2">
    <source>
        <dbReference type="SAM" id="MobiDB-lite"/>
    </source>
</evidence>
<dbReference type="EMBL" id="BTRK01000003">
    <property type="protein sequence ID" value="GMR42193.1"/>
    <property type="molecule type" value="Genomic_DNA"/>
</dbReference>
<accession>A0AAN4ZPB9</accession>
<dbReference type="Proteomes" id="UP001328107">
    <property type="component" value="Unassembled WGS sequence"/>
</dbReference>
<feature type="region of interest" description="Disordered" evidence="2">
    <location>
        <begin position="154"/>
        <end position="207"/>
    </location>
</feature>
<comment type="caution">
    <text evidence="4">The sequence shown here is derived from an EMBL/GenBank/DDBJ whole genome shotgun (WGS) entry which is preliminary data.</text>
</comment>
<evidence type="ECO:0000313" key="4">
    <source>
        <dbReference type="EMBL" id="GMR42193.1"/>
    </source>
</evidence>
<reference evidence="5" key="1">
    <citation type="submission" date="2022-10" db="EMBL/GenBank/DDBJ databases">
        <title>Genome assembly of Pristionchus species.</title>
        <authorList>
            <person name="Yoshida K."/>
            <person name="Sommer R.J."/>
        </authorList>
    </citation>
    <scope>NUCLEOTIDE SEQUENCE [LARGE SCALE GENOMIC DNA]</scope>
    <source>
        <strain evidence="5">RS5460</strain>
    </source>
</reference>
<feature type="non-terminal residue" evidence="4">
    <location>
        <position position="1"/>
    </location>
</feature>
<dbReference type="AlphaFoldDB" id="A0AAN4ZPB9"/>
<feature type="compositionally biased region" description="Basic and acidic residues" evidence="2">
    <location>
        <begin position="182"/>
        <end position="199"/>
    </location>
</feature>
<protein>
    <recommendedName>
        <fullName evidence="3">DNA/RNA-binding protein Alba-like domain-containing protein</fullName>
    </recommendedName>
</protein>